<evidence type="ECO:0000313" key="2">
    <source>
        <dbReference type="Proteomes" id="UP000814033"/>
    </source>
</evidence>
<gene>
    <name evidence="1" type="ORF">FA95DRAFT_1566110</name>
</gene>
<keyword evidence="2" id="KW-1185">Reference proteome</keyword>
<proteinExistence type="predicted"/>
<protein>
    <submittedName>
        <fullName evidence="1">Uncharacterized protein</fullName>
    </submittedName>
</protein>
<reference evidence="1" key="1">
    <citation type="submission" date="2021-02" db="EMBL/GenBank/DDBJ databases">
        <authorList>
            <consortium name="DOE Joint Genome Institute"/>
            <person name="Ahrendt S."/>
            <person name="Looney B.P."/>
            <person name="Miyauchi S."/>
            <person name="Morin E."/>
            <person name="Drula E."/>
            <person name="Courty P.E."/>
            <person name="Chicoki N."/>
            <person name="Fauchery L."/>
            <person name="Kohler A."/>
            <person name="Kuo A."/>
            <person name="Labutti K."/>
            <person name="Pangilinan J."/>
            <person name="Lipzen A."/>
            <person name="Riley R."/>
            <person name="Andreopoulos W."/>
            <person name="He G."/>
            <person name="Johnson J."/>
            <person name="Barry K.W."/>
            <person name="Grigoriev I.V."/>
            <person name="Nagy L."/>
            <person name="Hibbett D."/>
            <person name="Henrissat B."/>
            <person name="Matheny P.B."/>
            <person name="Labbe J."/>
            <person name="Martin F."/>
        </authorList>
    </citation>
    <scope>NUCLEOTIDE SEQUENCE</scope>
    <source>
        <strain evidence="1">FP105234-sp</strain>
    </source>
</reference>
<comment type="caution">
    <text evidence="1">The sequence shown here is derived from an EMBL/GenBank/DDBJ whole genome shotgun (WGS) entry which is preliminary data.</text>
</comment>
<dbReference type="Proteomes" id="UP000814033">
    <property type="component" value="Unassembled WGS sequence"/>
</dbReference>
<organism evidence="1 2">
    <name type="scientific">Auriscalpium vulgare</name>
    <dbReference type="NCBI Taxonomy" id="40419"/>
    <lineage>
        <taxon>Eukaryota</taxon>
        <taxon>Fungi</taxon>
        <taxon>Dikarya</taxon>
        <taxon>Basidiomycota</taxon>
        <taxon>Agaricomycotina</taxon>
        <taxon>Agaricomycetes</taxon>
        <taxon>Russulales</taxon>
        <taxon>Auriscalpiaceae</taxon>
        <taxon>Auriscalpium</taxon>
    </lineage>
</organism>
<accession>A0ACB8RA51</accession>
<dbReference type="EMBL" id="MU276168">
    <property type="protein sequence ID" value="KAI0040782.1"/>
    <property type="molecule type" value="Genomic_DNA"/>
</dbReference>
<evidence type="ECO:0000313" key="1">
    <source>
        <dbReference type="EMBL" id="KAI0040782.1"/>
    </source>
</evidence>
<reference evidence="1" key="2">
    <citation type="journal article" date="2022" name="New Phytol.">
        <title>Evolutionary transition to the ectomycorrhizal habit in the genomes of a hyperdiverse lineage of mushroom-forming fungi.</title>
        <authorList>
            <person name="Looney B."/>
            <person name="Miyauchi S."/>
            <person name="Morin E."/>
            <person name="Drula E."/>
            <person name="Courty P.E."/>
            <person name="Kohler A."/>
            <person name="Kuo A."/>
            <person name="LaButti K."/>
            <person name="Pangilinan J."/>
            <person name="Lipzen A."/>
            <person name="Riley R."/>
            <person name="Andreopoulos W."/>
            <person name="He G."/>
            <person name="Johnson J."/>
            <person name="Nolan M."/>
            <person name="Tritt A."/>
            <person name="Barry K.W."/>
            <person name="Grigoriev I.V."/>
            <person name="Nagy L.G."/>
            <person name="Hibbett D."/>
            <person name="Henrissat B."/>
            <person name="Matheny P.B."/>
            <person name="Labbe J."/>
            <person name="Martin F.M."/>
        </authorList>
    </citation>
    <scope>NUCLEOTIDE SEQUENCE</scope>
    <source>
        <strain evidence="1">FP105234-sp</strain>
    </source>
</reference>
<name>A0ACB8RA51_9AGAM</name>
<sequence length="114" mass="13069">MSLCKAWHVAPSTRDLPTPMRRSVGMHPHRQHLQSARLSPSRTDRQVRAQTCAAIAGNLERGWAAHAPVMLPWLDTLALGSVRLKRRRYVCTYVRAFMLQRGESERRCACCRRC</sequence>